<name>A0A830FX31_9EURY</name>
<sequence>MMVTTHAAMGAALVALLPLSPRLAGVAALAAFCGGVFPDLDLLVGEHRRTLHYPDYYALCALPLAGLAVLRPLALTACVAAFVGAAALHSVADAFGGGLAPRPWLSDDHRGVYCRLGRRWLHPRHWIRWDGAPEDLALCGVCVCVVLLAADGHVRTLAAATLPVSVAYTALRKRLPDLAPWLVE</sequence>
<dbReference type="EMBL" id="BMOO01000001">
    <property type="protein sequence ID" value="GGM56809.1"/>
    <property type="molecule type" value="Genomic_DNA"/>
</dbReference>
<dbReference type="Proteomes" id="UP000614609">
    <property type="component" value="Unassembled WGS sequence"/>
</dbReference>
<accession>A0A830FX31</accession>
<protein>
    <recommendedName>
        <fullName evidence="3">Metal-dependent hydrolase</fullName>
    </recommendedName>
</protein>
<reference evidence="1" key="2">
    <citation type="submission" date="2020-09" db="EMBL/GenBank/DDBJ databases">
        <authorList>
            <person name="Sun Q."/>
            <person name="Ohkuma M."/>
        </authorList>
    </citation>
    <scope>NUCLEOTIDE SEQUENCE</scope>
    <source>
        <strain evidence="1">JCM 16108</strain>
    </source>
</reference>
<organism evidence="1 2">
    <name type="scientific">Halarchaeum rubridurum</name>
    <dbReference type="NCBI Taxonomy" id="489911"/>
    <lineage>
        <taxon>Archaea</taxon>
        <taxon>Methanobacteriati</taxon>
        <taxon>Methanobacteriota</taxon>
        <taxon>Stenosarchaea group</taxon>
        <taxon>Halobacteria</taxon>
        <taxon>Halobacteriales</taxon>
        <taxon>Halobacteriaceae</taxon>
    </lineage>
</organism>
<evidence type="ECO:0008006" key="3">
    <source>
        <dbReference type="Google" id="ProtNLM"/>
    </source>
</evidence>
<evidence type="ECO:0000313" key="2">
    <source>
        <dbReference type="Proteomes" id="UP000614609"/>
    </source>
</evidence>
<evidence type="ECO:0000313" key="1">
    <source>
        <dbReference type="EMBL" id="GGM56809.1"/>
    </source>
</evidence>
<comment type="caution">
    <text evidence="1">The sequence shown here is derived from an EMBL/GenBank/DDBJ whole genome shotgun (WGS) entry which is preliminary data.</text>
</comment>
<reference evidence="1" key="1">
    <citation type="journal article" date="2014" name="Int. J. Syst. Evol. Microbiol.">
        <title>Complete genome sequence of Corynebacterium casei LMG S-19264T (=DSM 44701T), isolated from a smear-ripened cheese.</title>
        <authorList>
            <consortium name="US DOE Joint Genome Institute (JGI-PGF)"/>
            <person name="Walter F."/>
            <person name="Albersmeier A."/>
            <person name="Kalinowski J."/>
            <person name="Ruckert C."/>
        </authorList>
    </citation>
    <scope>NUCLEOTIDE SEQUENCE</scope>
    <source>
        <strain evidence="1">JCM 16108</strain>
    </source>
</reference>
<proteinExistence type="predicted"/>
<keyword evidence="2" id="KW-1185">Reference proteome</keyword>
<dbReference type="AlphaFoldDB" id="A0A830FX31"/>
<gene>
    <name evidence="1" type="ORF">GCM10009017_03710</name>
</gene>